<proteinExistence type="predicted"/>
<comment type="caution">
    <text evidence="3">The sequence shown here is derived from an EMBL/GenBank/DDBJ whole genome shotgun (WGS) entry which is preliminary data.</text>
</comment>
<dbReference type="InterPro" id="IPR012677">
    <property type="entry name" value="Nucleotide-bd_a/b_plait_sf"/>
</dbReference>
<dbReference type="AlphaFoldDB" id="A0A8T2ZZ76"/>
<dbReference type="GO" id="GO:0003723">
    <property type="term" value="F:RNA binding"/>
    <property type="evidence" value="ECO:0007669"/>
    <property type="project" value="UniProtKB-UniRule"/>
</dbReference>
<accession>A0A8T2ZZ76</accession>
<dbReference type="Proteomes" id="UP000807159">
    <property type="component" value="Chromosome 1"/>
</dbReference>
<evidence type="ECO:0000259" key="2">
    <source>
        <dbReference type="PROSITE" id="PS50102"/>
    </source>
</evidence>
<organism evidence="3 4">
    <name type="scientific">Populus deltoides</name>
    <name type="common">Eastern poplar</name>
    <name type="synonym">Eastern cottonwood</name>
    <dbReference type="NCBI Taxonomy" id="3696"/>
    <lineage>
        <taxon>Eukaryota</taxon>
        <taxon>Viridiplantae</taxon>
        <taxon>Streptophyta</taxon>
        <taxon>Embryophyta</taxon>
        <taxon>Tracheophyta</taxon>
        <taxon>Spermatophyta</taxon>
        <taxon>Magnoliopsida</taxon>
        <taxon>eudicotyledons</taxon>
        <taxon>Gunneridae</taxon>
        <taxon>Pentapetalae</taxon>
        <taxon>rosids</taxon>
        <taxon>fabids</taxon>
        <taxon>Malpighiales</taxon>
        <taxon>Salicaceae</taxon>
        <taxon>Saliceae</taxon>
        <taxon>Populus</taxon>
    </lineage>
</organism>
<dbReference type="SUPFAM" id="SSF54928">
    <property type="entry name" value="RNA-binding domain, RBD"/>
    <property type="match status" value="1"/>
</dbReference>
<keyword evidence="4" id="KW-1185">Reference proteome</keyword>
<dbReference type="PROSITE" id="PS50102">
    <property type="entry name" value="RRM"/>
    <property type="match status" value="1"/>
</dbReference>
<dbReference type="Gene3D" id="3.30.70.330">
    <property type="match status" value="1"/>
</dbReference>
<gene>
    <name evidence="3" type="ORF">H0E87_003338</name>
</gene>
<evidence type="ECO:0000313" key="3">
    <source>
        <dbReference type="EMBL" id="KAH8522650.1"/>
    </source>
</evidence>
<sequence length="169" mass="19034">MTPSASSAPFTKNHPPMPVIASSTLNLHKTPYQHLQILPQPPTTTSPYSNSTYYPITFTSHQAASPVLPSEPSTKTFSPASYANAPTSPDHLKLFFERFPSWVEYRDLKKTFGKFGRVIKLFLSKRKTVLGRRFGFVEILSPLPVSDLCDQASNVWFDSYKLRVNPAKR</sequence>
<dbReference type="InterPro" id="IPR000504">
    <property type="entry name" value="RRM_dom"/>
</dbReference>
<protein>
    <recommendedName>
        <fullName evidence="2">RRM domain-containing protein</fullName>
    </recommendedName>
</protein>
<dbReference type="SMART" id="SM00360">
    <property type="entry name" value="RRM"/>
    <property type="match status" value="1"/>
</dbReference>
<name>A0A8T2ZZ76_POPDE</name>
<keyword evidence="1" id="KW-0694">RNA-binding</keyword>
<evidence type="ECO:0000256" key="1">
    <source>
        <dbReference type="PROSITE-ProRule" id="PRU00176"/>
    </source>
</evidence>
<reference evidence="3" key="1">
    <citation type="journal article" date="2021" name="J. Hered.">
        <title>Genome Assembly of Salicaceae Populus deltoides (Eastern Cottonwood) I-69 Based on Nanopore Sequencing and Hi-C Technologies.</title>
        <authorList>
            <person name="Bai S."/>
            <person name="Wu H."/>
            <person name="Zhang J."/>
            <person name="Pan Z."/>
            <person name="Zhao W."/>
            <person name="Li Z."/>
            <person name="Tong C."/>
        </authorList>
    </citation>
    <scope>NUCLEOTIDE SEQUENCE</scope>
    <source>
        <tissue evidence="3">Leaf</tissue>
    </source>
</reference>
<feature type="domain" description="RRM" evidence="2">
    <location>
        <begin position="92"/>
        <end position="169"/>
    </location>
</feature>
<dbReference type="CDD" id="cd00590">
    <property type="entry name" value="RRM_SF"/>
    <property type="match status" value="1"/>
</dbReference>
<dbReference type="EMBL" id="JACEGQ020000001">
    <property type="protein sequence ID" value="KAH8522650.1"/>
    <property type="molecule type" value="Genomic_DNA"/>
</dbReference>
<evidence type="ECO:0000313" key="4">
    <source>
        <dbReference type="Proteomes" id="UP000807159"/>
    </source>
</evidence>
<dbReference type="InterPro" id="IPR035979">
    <property type="entry name" value="RBD_domain_sf"/>
</dbReference>